<dbReference type="PRINTS" id="PR00700">
    <property type="entry name" value="PRTYPHPHTASE"/>
</dbReference>
<dbReference type="PROSITE" id="PS50055">
    <property type="entry name" value="TYR_PHOSPHATASE_PTP"/>
    <property type="match status" value="1"/>
</dbReference>
<evidence type="ECO:0000259" key="7">
    <source>
        <dbReference type="PROSITE" id="PS50056"/>
    </source>
</evidence>
<dbReference type="InterPro" id="IPR003595">
    <property type="entry name" value="Tyr_Pase_cat"/>
</dbReference>
<dbReference type="PANTHER" id="PTHR19134">
    <property type="entry name" value="RECEPTOR-TYPE TYROSINE-PROTEIN PHOSPHATASE"/>
    <property type="match status" value="1"/>
</dbReference>
<dbReference type="SMART" id="SM00194">
    <property type="entry name" value="PTPc"/>
    <property type="match status" value="1"/>
</dbReference>
<evidence type="ECO:0000256" key="4">
    <source>
        <dbReference type="ARBA" id="ARBA00022912"/>
    </source>
</evidence>
<dbReference type="InterPro" id="IPR000242">
    <property type="entry name" value="PTP_cat"/>
</dbReference>
<dbReference type="InterPro" id="IPR016130">
    <property type="entry name" value="Tyr_Pase_AS"/>
</dbReference>
<proteinExistence type="evidence at transcript level"/>
<evidence type="ECO:0000256" key="1">
    <source>
        <dbReference type="ARBA" id="ARBA00009580"/>
    </source>
</evidence>
<dbReference type="EMBL" id="AB098495">
    <property type="protein sequence ID" value="BAJ52655.1"/>
    <property type="molecule type" value="mRNA"/>
</dbReference>
<protein>
    <recommendedName>
        <fullName evidence="2">protein-tyrosine-phosphatase</fullName>
        <ecNumber evidence="2">3.1.3.48</ecNumber>
    </recommendedName>
</protein>
<dbReference type="SUPFAM" id="SSF52799">
    <property type="entry name" value="(Phosphotyrosine protein) phosphatases II"/>
    <property type="match status" value="1"/>
</dbReference>
<feature type="region of interest" description="Disordered" evidence="5">
    <location>
        <begin position="308"/>
        <end position="353"/>
    </location>
</feature>
<dbReference type="InterPro" id="IPR050348">
    <property type="entry name" value="Protein-Tyr_Phosphatase"/>
</dbReference>
<dbReference type="PROSITE" id="PS00383">
    <property type="entry name" value="TYR_PHOSPHATASE_1"/>
    <property type="match status" value="1"/>
</dbReference>
<dbReference type="Gene3D" id="3.90.190.10">
    <property type="entry name" value="Protein tyrosine phosphatase superfamily"/>
    <property type="match status" value="1"/>
</dbReference>
<feature type="domain" description="Tyrosine specific protein phosphatases" evidence="7">
    <location>
        <begin position="213"/>
        <end position="288"/>
    </location>
</feature>
<feature type="compositionally biased region" description="Basic and acidic residues" evidence="5">
    <location>
        <begin position="341"/>
        <end position="353"/>
    </location>
</feature>
<keyword evidence="3" id="KW-0378">Hydrolase</keyword>
<sequence length="353" mass="39614">MRSSNAVANVEFLTDAFETIQSLLAERIHDDSFAKFTMAYETFNTIGMEHTCDVGQKPENRLKNRYQNIMPYDHSRVVLPVIDNDPDSDYINANYVASHRSPRGYIATQGPVPASFTAFWRMVWHTKADAIVMLTQEIEAGKMKCHRYWPDASSTPSTPRDVYGPITVTHILSEAHPHYLLREFRLECGRESRLVRQYAYLSWPDHGTPLTTDEMLHFRHAIRASGDRSTGPMIVHCSAGVGRTGTFIGLDAAIEQCLDGIGPIDIGALLVKMRHARNYMIQTDGQYLFLFQAVQNAIAVLLADDAQRADGGSGGERQRGRQGRRHRQRRARAGGVSRDVQQLDERVGPEAVG</sequence>
<evidence type="ECO:0000313" key="8">
    <source>
        <dbReference type="EMBL" id="BAJ52655.1"/>
    </source>
</evidence>
<dbReference type="InterPro" id="IPR000387">
    <property type="entry name" value="Tyr_Pase_dom"/>
</dbReference>
<dbReference type="Pfam" id="PF00102">
    <property type="entry name" value="Y_phosphatase"/>
    <property type="match status" value="1"/>
</dbReference>
<dbReference type="InterPro" id="IPR029021">
    <property type="entry name" value="Prot-tyrosine_phosphatase-like"/>
</dbReference>
<comment type="similarity">
    <text evidence="1">Belongs to the protein-tyrosine phosphatase family.</text>
</comment>
<evidence type="ECO:0000256" key="3">
    <source>
        <dbReference type="ARBA" id="ARBA00022801"/>
    </source>
</evidence>
<evidence type="ECO:0000259" key="6">
    <source>
        <dbReference type="PROSITE" id="PS50055"/>
    </source>
</evidence>
<feature type="domain" description="Tyrosine-protein phosphatase" evidence="6">
    <location>
        <begin position="36"/>
        <end position="297"/>
    </location>
</feature>
<dbReference type="SMART" id="SM00404">
    <property type="entry name" value="PTPc_motif"/>
    <property type="match status" value="1"/>
</dbReference>
<dbReference type="PROSITE" id="PS50056">
    <property type="entry name" value="TYR_PHOSPHATASE_2"/>
    <property type="match status" value="1"/>
</dbReference>
<name>E5RKE6_9EUKA</name>
<dbReference type="PANTHER" id="PTHR19134:SF562">
    <property type="entry name" value="PROTEIN-TYROSINE-PHOSPHATASE"/>
    <property type="match status" value="1"/>
</dbReference>
<dbReference type="EC" id="3.1.3.48" evidence="2"/>
<dbReference type="GO" id="GO:0004725">
    <property type="term" value="F:protein tyrosine phosphatase activity"/>
    <property type="evidence" value="ECO:0007669"/>
    <property type="project" value="UniProtKB-EC"/>
</dbReference>
<dbReference type="AlphaFoldDB" id="E5RKE6"/>
<accession>E5RKE6</accession>
<evidence type="ECO:0000256" key="5">
    <source>
        <dbReference type="SAM" id="MobiDB-lite"/>
    </source>
</evidence>
<organism evidence="8">
    <name type="scientific">Monosiga ovata</name>
    <dbReference type="NCBI Taxonomy" id="81526"/>
    <lineage>
        <taxon>Eukaryota</taxon>
        <taxon>Choanoflagellata</taxon>
        <taxon>Craspedida</taxon>
        <taxon>Salpingoecidae</taxon>
        <taxon>Monosiga</taxon>
    </lineage>
</organism>
<evidence type="ECO:0000256" key="2">
    <source>
        <dbReference type="ARBA" id="ARBA00013064"/>
    </source>
</evidence>
<feature type="compositionally biased region" description="Basic residues" evidence="5">
    <location>
        <begin position="320"/>
        <end position="332"/>
    </location>
</feature>
<gene>
    <name evidence="8" type="primary">MoPTP-12</name>
</gene>
<keyword evidence="4" id="KW-0904">Protein phosphatase</keyword>
<reference evidence="8" key="1">
    <citation type="submission" date="2002-12" db="EMBL/GenBank/DDBJ databases">
        <title>Divergence pattern of animal gene families and relationship with evolution of multicellular animals.</title>
        <authorList>
            <person name="Suga H."/>
            <person name="Nishiyori H."/>
            <person name="Miyata T."/>
        </authorList>
    </citation>
    <scope>NUCLEOTIDE SEQUENCE</scope>
</reference>